<reference evidence="12" key="1">
    <citation type="journal article" date="2014" name="Int. J. Syst. Evol. Microbiol.">
        <title>Complete genome sequence of Corynebacterium casei LMG S-19264T (=DSM 44701T), isolated from a smear-ripened cheese.</title>
        <authorList>
            <consortium name="US DOE Joint Genome Institute (JGI-PGF)"/>
            <person name="Walter F."/>
            <person name="Albersmeier A."/>
            <person name="Kalinowski J."/>
            <person name="Ruckert C."/>
        </authorList>
    </citation>
    <scope>NUCLEOTIDE SEQUENCE</scope>
    <source>
        <strain evidence="12">CGMCC 4.5737</strain>
    </source>
</reference>
<dbReference type="SUPFAM" id="SSF53335">
    <property type="entry name" value="S-adenosyl-L-methionine-dependent methyltransferases"/>
    <property type="match status" value="1"/>
</dbReference>
<keyword evidence="6" id="KW-0489">Methyltransferase</keyword>
<name>A0A8J3CCI3_9PSEU</name>
<dbReference type="InterPro" id="IPR029063">
    <property type="entry name" value="SAM-dependent_MTases_sf"/>
</dbReference>
<dbReference type="RefSeq" id="WP_189056196.1">
    <property type="nucleotide sequence ID" value="NZ_BMMK01000007.1"/>
</dbReference>
<evidence type="ECO:0000256" key="6">
    <source>
        <dbReference type="ARBA" id="ARBA00022603"/>
    </source>
</evidence>
<evidence type="ECO:0000256" key="9">
    <source>
        <dbReference type="ARBA" id="ARBA00030757"/>
    </source>
</evidence>
<dbReference type="InterPro" id="IPR000682">
    <property type="entry name" value="PCMT"/>
</dbReference>
<evidence type="ECO:0000313" key="13">
    <source>
        <dbReference type="Proteomes" id="UP000637578"/>
    </source>
</evidence>
<gene>
    <name evidence="12" type="primary">pcm</name>
    <name evidence="12" type="ORF">GCM10012275_19720</name>
</gene>
<keyword evidence="5" id="KW-0963">Cytoplasm</keyword>
<dbReference type="EC" id="2.1.1.77" evidence="3"/>
<dbReference type="Gene3D" id="3.40.50.150">
    <property type="entry name" value="Vaccinia Virus protein VP39"/>
    <property type="match status" value="1"/>
</dbReference>
<dbReference type="CDD" id="cd02440">
    <property type="entry name" value="AdoMet_MTases"/>
    <property type="match status" value="1"/>
</dbReference>
<dbReference type="AlphaFoldDB" id="A0A8J3CCI3"/>
<reference evidence="12" key="2">
    <citation type="submission" date="2020-09" db="EMBL/GenBank/DDBJ databases">
        <authorList>
            <person name="Sun Q."/>
            <person name="Zhou Y."/>
        </authorList>
    </citation>
    <scope>NUCLEOTIDE SEQUENCE</scope>
    <source>
        <strain evidence="12">CGMCC 4.5737</strain>
    </source>
</reference>
<proteinExistence type="inferred from homology"/>
<keyword evidence="13" id="KW-1185">Reference proteome</keyword>
<accession>A0A8J3CCI3</accession>
<evidence type="ECO:0000313" key="12">
    <source>
        <dbReference type="EMBL" id="GGM48869.1"/>
    </source>
</evidence>
<dbReference type="Pfam" id="PF01135">
    <property type="entry name" value="PCMT"/>
    <property type="match status" value="1"/>
</dbReference>
<evidence type="ECO:0000256" key="5">
    <source>
        <dbReference type="ARBA" id="ARBA00022490"/>
    </source>
</evidence>
<dbReference type="GO" id="GO:0005737">
    <property type="term" value="C:cytoplasm"/>
    <property type="evidence" value="ECO:0007669"/>
    <property type="project" value="UniProtKB-SubCell"/>
</dbReference>
<keyword evidence="8" id="KW-0949">S-adenosyl-L-methionine</keyword>
<evidence type="ECO:0000256" key="2">
    <source>
        <dbReference type="ARBA" id="ARBA00005369"/>
    </source>
</evidence>
<evidence type="ECO:0000256" key="11">
    <source>
        <dbReference type="ARBA" id="ARBA00031350"/>
    </source>
</evidence>
<dbReference type="Proteomes" id="UP000637578">
    <property type="component" value="Unassembled WGS sequence"/>
</dbReference>
<evidence type="ECO:0000256" key="4">
    <source>
        <dbReference type="ARBA" id="ARBA00013346"/>
    </source>
</evidence>
<protein>
    <recommendedName>
        <fullName evidence="4">Protein-L-isoaspartate O-methyltransferase</fullName>
        <ecNumber evidence="3">2.1.1.77</ecNumber>
    </recommendedName>
    <alternativeName>
        <fullName evidence="11">L-isoaspartyl protein carboxyl methyltransferase</fullName>
    </alternativeName>
    <alternativeName>
        <fullName evidence="9">Protein L-isoaspartyl methyltransferase</fullName>
    </alternativeName>
    <alternativeName>
        <fullName evidence="10">Protein-beta-aspartate methyltransferase</fullName>
    </alternativeName>
</protein>
<dbReference type="GO" id="GO:0004719">
    <property type="term" value="F:protein-L-isoaspartate (D-aspartate) O-methyltransferase activity"/>
    <property type="evidence" value="ECO:0007669"/>
    <property type="project" value="UniProtKB-EC"/>
</dbReference>
<dbReference type="EMBL" id="BMMK01000007">
    <property type="protein sequence ID" value="GGM48869.1"/>
    <property type="molecule type" value="Genomic_DNA"/>
</dbReference>
<dbReference type="PANTHER" id="PTHR11579">
    <property type="entry name" value="PROTEIN-L-ISOASPARTATE O-METHYLTRANSFERASE"/>
    <property type="match status" value="1"/>
</dbReference>
<dbReference type="GO" id="GO:0032259">
    <property type="term" value="P:methylation"/>
    <property type="evidence" value="ECO:0007669"/>
    <property type="project" value="UniProtKB-KW"/>
</dbReference>
<comment type="caution">
    <text evidence="12">The sequence shown here is derived from an EMBL/GenBank/DDBJ whole genome shotgun (WGS) entry which is preliminary data.</text>
</comment>
<evidence type="ECO:0000256" key="3">
    <source>
        <dbReference type="ARBA" id="ARBA00011890"/>
    </source>
</evidence>
<comment type="subcellular location">
    <subcellularLocation>
        <location evidence="1">Cytoplasm</location>
    </subcellularLocation>
</comment>
<dbReference type="PANTHER" id="PTHR11579:SF0">
    <property type="entry name" value="PROTEIN-L-ISOASPARTATE(D-ASPARTATE) O-METHYLTRANSFERASE"/>
    <property type="match status" value="1"/>
</dbReference>
<evidence type="ECO:0000256" key="1">
    <source>
        <dbReference type="ARBA" id="ARBA00004496"/>
    </source>
</evidence>
<evidence type="ECO:0000256" key="7">
    <source>
        <dbReference type="ARBA" id="ARBA00022679"/>
    </source>
</evidence>
<keyword evidence="7" id="KW-0808">Transferase</keyword>
<evidence type="ECO:0000256" key="8">
    <source>
        <dbReference type="ARBA" id="ARBA00022691"/>
    </source>
</evidence>
<organism evidence="12 13">
    <name type="scientific">Longimycelium tulufanense</name>
    <dbReference type="NCBI Taxonomy" id="907463"/>
    <lineage>
        <taxon>Bacteria</taxon>
        <taxon>Bacillati</taxon>
        <taxon>Actinomycetota</taxon>
        <taxon>Actinomycetes</taxon>
        <taxon>Pseudonocardiales</taxon>
        <taxon>Pseudonocardiaceae</taxon>
        <taxon>Longimycelium</taxon>
    </lineage>
</organism>
<evidence type="ECO:0000256" key="10">
    <source>
        <dbReference type="ARBA" id="ARBA00031323"/>
    </source>
</evidence>
<sequence>MDHSTSDVHGHRYQEELVHRLRALGAIRSPEVESAFRSVPRHLALSRFLQVTPDHSVSLVAVPRSSPASEDLLRTVYEDTVLVTHVSAEDHLPVSSSSRPSVMAMMLEELLLGSRMSVLEIGAGTGYNAALLGRIVGPAGTVTSVEVDQEIGEAASAALLRLGAGNAEVVIADGFLGHPPAAPYDRIVATVGVSGIPPQWTSQLRAGGLVLAPVLHGGLYPLMTFRDTGSNRLVGRPLACSGFVPAAGRLHPHPRPWNQWSVEQGPEPLSGSSLPGPLTALDESRFQDLWFALGVLAPGQVQQVTLLSPQGPLDGMGLVDRGERVFLTPDGLWSGGDGELVDLLASLVTEWVELGRPRVSDWGCGLEPDGALLVPAGWQVTR</sequence>
<comment type="similarity">
    <text evidence="2">Belongs to the methyltransferase superfamily. L-isoaspartyl/D-aspartyl protein methyltransferase family.</text>
</comment>